<gene>
    <name evidence="2" type="ORF">GCM10009627_24670</name>
</gene>
<accession>A0ABP4K5E3</accession>
<evidence type="ECO:0000313" key="3">
    <source>
        <dbReference type="Proteomes" id="UP001501742"/>
    </source>
</evidence>
<feature type="transmembrane region" description="Helical" evidence="1">
    <location>
        <begin position="30"/>
        <end position="51"/>
    </location>
</feature>
<reference evidence="3" key="1">
    <citation type="journal article" date="2019" name="Int. J. Syst. Evol. Microbiol.">
        <title>The Global Catalogue of Microorganisms (GCM) 10K type strain sequencing project: providing services to taxonomists for standard genome sequencing and annotation.</title>
        <authorList>
            <consortium name="The Broad Institute Genomics Platform"/>
            <consortium name="The Broad Institute Genome Sequencing Center for Infectious Disease"/>
            <person name="Wu L."/>
            <person name="Ma J."/>
        </authorList>
    </citation>
    <scope>NUCLEOTIDE SEQUENCE [LARGE SCALE GENOMIC DNA]</scope>
    <source>
        <strain evidence="3">JCM 12140</strain>
    </source>
</reference>
<comment type="caution">
    <text evidence="2">The sequence shown here is derived from an EMBL/GenBank/DDBJ whole genome shotgun (WGS) entry which is preliminary data.</text>
</comment>
<evidence type="ECO:0000256" key="1">
    <source>
        <dbReference type="SAM" id="Phobius"/>
    </source>
</evidence>
<sequence length="57" mass="6023">MVQVGVLSAAVVGCIVLLLTGDGTLDRVYAVALVFFGIALLGHVTFLVLTARAERHR</sequence>
<dbReference type="EMBL" id="BAAAJX010000014">
    <property type="protein sequence ID" value="GAA1494121.1"/>
    <property type="molecule type" value="Genomic_DNA"/>
</dbReference>
<keyword evidence="3" id="KW-1185">Reference proteome</keyword>
<dbReference type="Proteomes" id="UP001501742">
    <property type="component" value="Unassembled WGS sequence"/>
</dbReference>
<keyword evidence="1" id="KW-0812">Transmembrane</keyword>
<protein>
    <submittedName>
        <fullName evidence="2">Uncharacterized protein</fullName>
    </submittedName>
</protein>
<organism evidence="2 3">
    <name type="scientific">Curtobacterium herbarum</name>
    <dbReference type="NCBI Taxonomy" id="150122"/>
    <lineage>
        <taxon>Bacteria</taxon>
        <taxon>Bacillati</taxon>
        <taxon>Actinomycetota</taxon>
        <taxon>Actinomycetes</taxon>
        <taxon>Micrococcales</taxon>
        <taxon>Microbacteriaceae</taxon>
        <taxon>Curtobacterium</taxon>
    </lineage>
</organism>
<keyword evidence="1" id="KW-0472">Membrane</keyword>
<name>A0ABP4K5E3_9MICO</name>
<evidence type="ECO:0000313" key="2">
    <source>
        <dbReference type="EMBL" id="GAA1494121.1"/>
    </source>
</evidence>
<keyword evidence="1" id="KW-1133">Transmembrane helix</keyword>
<proteinExistence type="predicted"/>